<dbReference type="EMBL" id="LKAM01000004">
    <property type="protein sequence ID" value="KUM48919.1"/>
    <property type="molecule type" value="Genomic_DNA"/>
</dbReference>
<accession>A0A101M0R8</accession>
<dbReference type="AlphaFoldDB" id="A0A101M0R8"/>
<comment type="caution">
    <text evidence="2">The sequence shown here is derived from an EMBL/GenBank/DDBJ whole genome shotgun (WGS) entry which is preliminary data.</text>
</comment>
<reference evidence="2" key="1">
    <citation type="journal article" date="2015" name="Genome Biol. Evol.">
        <title>Organellar Genomes of White Spruce (Picea glauca): Assembly and Annotation.</title>
        <authorList>
            <person name="Jackman S.D."/>
            <person name="Warren R.L."/>
            <person name="Gibb E.A."/>
            <person name="Vandervalk B.P."/>
            <person name="Mohamadi H."/>
            <person name="Chu J."/>
            <person name="Raymond A."/>
            <person name="Pleasance S."/>
            <person name="Coope R."/>
            <person name="Wildung M.R."/>
            <person name="Ritland C.E."/>
            <person name="Bousquet J."/>
            <person name="Jones S.J."/>
            <person name="Bohlmann J."/>
            <person name="Birol I."/>
        </authorList>
    </citation>
    <scope>NUCLEOTIDE SEQUENCE [LARGE SCALE GENOMIC DNA]</scope>
    <source>
        <tissue evidence="2">Flushing bud</tissue>
    </source>
</reference>
<proteinExistence type="predicted"/>
<sequence length="83" mass="9683">MYSRWVVPHHRIPVKTYPVQQHAIPEREKFPMLPPEVMRLSQVDNRYERTHPWPRGEGPPCSPGRSLPLRNGSFSTCTLKHLA</sequence>
<gene>
    <name evidence="2" type="ORF">ABT39_MTgene4255</name>
</gene>
<organism evidence="2">
    <name type="scientific">Picea glauca</name>
    <name type="common">White spruce</name>
    <name type="synonym">Pinus glauca</name>
    <dbReference type="NCBI Taxonomy" id="3330"/>
    <lineage>
        <taxon>Eukaryota</taxon>
        <taxon>Viridiplantae</taxon>
        <taxon>Streptophyta</taxon>
        <taxon>Embryophyta</taxon>
        <taxon>Tracheophyta</taxon>
        <taxon>Spermatophyta</taxon>
        <taxon>Pinopsida</taxon>
        <taxon>Pinidae</taxon>
        <taxon>Conifers I</taxon>
        <taxon>Pinales</taxon>
        <taxon>Pinaceae</taxon>
        <taxon>Picea</taxon>
    </lineage>
</organism>
<feature type="region of interest" description="Disordered" evidence="1">
    <location>
        <begin position="48"/>
        <end position="69"/>
    </location>
</feature>
<evidence type="ECO:0000313" key="2">
    <source>
        <dbReference type="EMBL" id="KUM48919.1"/>
    </source>
</evidence>
<protein>
    <submittedName>
        <fullName evidence="2">Uncharacterized protein</fullName>
    </submittedName>
</protein>
<geneLocation type="mitochondrion" evidence="2"/>
<name>A0A101M0R8_PICGL</name>
<evidence type="ECO:0000256" key="1">
    <source>
        <dbReference type="SAM" id="MobiDB-lite"/>
    </source>
</evidence>
<keyword evidence="2" id="KW-0496">Mitochondrion</keyword>